<feature type="domain" description="Histidine kinase" evidence="5">
    <location>
        <begin position="399"/>
        <end position="610"/>
    </location>
</feature>
<dbReference type="Gene3D" id="3.30.565.10">
    <property type="entry name" value="Histidine kinase-like ATPase, C-terminal domain"/>
    <property type="match status" value="1"/>
</dbReference>
<evidence type="ECO:0000256" key="1">
    <source>
        <dbReference type="ARBA" id="ARBA00000085"/>
    </source>
</evidence>
<proteinExistence type="predicted"/>
<dbReference type="InterPro" id="IPR004358">
    <property type="entry name" value="Sig_transdc_His_kin-like_C"/>
</dbReference>
<name>A0A6N8J545_9BACT</name>
<dbReference type="SUPFAM" id="SSF48452">
    <property type="entry name" value="TPR-like"/>
    <property type="match status" value="1"/>
</dbReference>
<dbReference type="CDD" id="cd00082">
    <property type="entry name" value="HisKA"/>
    <property type="match status" value="1"/>
</dbReference>
<dbReference type="PROSITE" id="PS50109">
    <property type="entry name" value="HIS_KIN"/>
    <property type="match status" value="1"/>
</dbReference>
<dbReference type="InterPro" id="IPR003661">
    <property type="entry name" value="HisK_dim/P_dom"/>
</dbReference>
<dbReference type="PANTHER" id="PTHR43547">
    <property type="entry name" value="TWO-COMPONENT HISTIDINE KINASE"/>
    <property type="match status" value="1"/>
</dbReference>
<dbReference type="InterPro" id="IPR003594">
    <property type="entry name" value="HATPase_dom"/>
</dbReference>
<dbReference type="AlphaFoldDB" id="A0A6N8J545"/>
<gene>
    <name evidence="6" type="ORF">GO495_01735</name>
</gene>
<dbReference type="SUPFAM" id="SSF55874">
    <property type="entry name" value="ATPase domain of HSP90 chaperone/DNA topoisomerase II/histidine kinase"/>
    <property type="match status" value="1"/>
</dbReference>
<evidence type="ECO:0000313" key="7">
    <source>
        <dbReference type="Proteomes" id="UP000468388"/>
    </source>
</evidence>
<organism evidence="6 7">
    <name type="scientific">Chitinophaga oryziterrae</name>
    <dbReference type="NCBI Taxonomy" id="1031224"/>
    <lineage>
        <taxon>Bacteria</taxon>
        <taxon>Pseudomonadati</taxon>
        <taxon>Bacteroidota</taxon>
        <taxon>Chitinophagia</taxon>
        <taxon>Chitinophagales</taxon>
        <taxon>Chitinophagaceae</taxon>
        <taxon>Chitinophaga</taxon>
    </lineage>
</organism>
<evidence type="ECO:0000259" key="5">
    <source>
        <dbReference type="PROSITE" id="PS50109"/>
    </source>
</evidence>
<sequence>MIVCSGCLARSPDLYAQQKIDSLNKLASQYLHRQLDTCFSYLSAARNAARQCGYKKGEAQAFRTLGSYYAYRDDRYLSFRFYQDALKTYEALGDSAGICLLNMDIGTYYQFEGKHNEALPYIKKAMDIGRRMHQDSLYLSVLARYYFIYRSDSIHANDAINALFTAGRLAHKYGDISMILYTGMLEADELMDKGDTTKAIDQLSAMITASFLRGYAYHAIYGLSQMAEYKSLQHQADSLYYRRDMVNIAMTAGYRELVLPEALELYAYYAKYGPADSATHYSSVIAEIMEKQEKSKTQGELDYVDYYMQEKQLRELQLQHDYQQQLLDKKTTGDRDRYIIIITLILLLLLTVLLLADINRSYRRSGKNAKDLGEKNREISEKNVLLRTHDDFKNKLITLIAHDFRAPLIHITDITSLLKDELLTFDEAAKLFKRLEGNSQHTLHVFDNILRWISSQLSGFVYTPVPCRPATMIREALQALKEGCEEKSLQINMQLPEEILLLADREMLQFVHRNLLHNAVKFSPASGTIYIYATMQNGTLTVSFKDEGKGIRPEVLSHLFEYQDTLKNNGGAGLALIICKDFMDKMNGTIQAVNNPDKGCTFSYTLPVIKHKKR</sequence>
<dbReference type="OrthoDB" id="1301080at2"/>
<dbReference type="Pfam" id="PF02518">
    <property type="entry name" value="HATPase_c"/>
    <property type="match status" value="1"/>
</dbReference>
<comment type="catalytic activity">
    <reaction evidence="1">
        <text>ATP + protein L-histidine = ADP + protein N-phospho-L-histidine.</text>
        <dbReference type="EC" id="2.7.13.3"/>
    </reaction>
</comment>
<dbReference type="Gene3D" id="1.10.287.130">
    <property type="match status" value="1"/>
</dbReference>
<keyword evidence="4" id="KW-0812">Transmembrane</keyword>
<dbReference type="SUPFAM" id="SSF47384">
    <property type="entry name" value="Homodimeric domain of signal transducing histidine kinase"/>
    <property type="match status" value="1"/>
</dbReference>
<dbReference type="EC" id="2.7.13.3" evidence="2"/>
<dbReference type="InterPro" id="IPR005467">
    <property type="entry name" value="His_kinase_dom"/>
</dbReference>
<keyword evidence="4" id="KW-0472">Membrane</keyword>
<dbReference type="SMART" id="SM00387">
    <property type="entry name" value="HATPase_c"/>
    <property type="match status" value="1"/>
</dbReference>
<evidence type="ECO:0000256" key="3">
    <source>
        <dbReference type="ARBA" id="ARBA00022553"/>
    </source>
</evidence>
<evidence type="ECO:0000313" key="6">
    <source>
        <dbReference type="EMBL" id="MVT39292.1"/>
    </source>
</evidence>
<evidence type="ECO:0000256" key="4">
    <source>
        <dbReference type="SAM" id="Phobius"/>
    </source>
</evidence>
<keyword evidence="3" id="KW-0597">Phosphoprotein</keyword>
<dbReference type="Proteomes" id="UP000468388">
    <property type="component" value="Unassembled WGS sequence"/>
</dbReference>
<keyword evidence="4" id="KW-1133">Transmembrane helix</keyword>
<reference evidence="6 7" key="1">
    <citation type="submission" date="2019-12" db="EMBL/GenBank/DDBJ databases">
        <title>The draft genomic sequence of strain Chitinophaga oryziterrae JCM 16595.</title>
        <authorList>
            <person name="Zhang X."/>
        </authorList>
    </citation>
    <scope>NUCLEOTIDE SEQUENCE [LARGE SCALE GENOMIC DNA]</scope>
    <source>
        <strain evidence="6 7">JCM 16595</strain>
    </source>
</reference>
<feature type="transmembrane region" description="Helical" evidence="4">
    <location>
        <begin position="338"/>
        <end position="358"/>
    </location>
</feature>
<comment type="caution">
    <text evidence="6">The sequence shown here is derived from an EMBL/GenBank/DDBJ whole genome shotgun (WGS) entry which is preliminary data.</text>
</comment>
<dbReference type="InterPro" id="IPR036097">
    <property type="entry name" value="HisK_dim/P_sf"/>
</dbReference>
<dbReference type="InterPro" id="IPR036890">
    <property type="entry name" value="HATPase_C_sf"/>
</dbReference>
<protein>
    <recommendedName>
        <fullName evidence="2">histidine kinase</fullName>
        <ecNumber evidence="2">2.7.13.3</ecNumber>
    </recommendedName>
</protein>
<dbReference type="PRINTS" id="PR00344">
    <property type="entry name" value="BCTRLSENSOR"/>
</dbReference>
<dbReference type="RefSeq" id="WP_157297980.1">
    <property type="nucleotide sequence ID" value="NZ_BAAAZB010000005.1"/>
</dbReference>
<dbReference type="InterPro" id="IPR011990">
    <property type="entry name" value="TPR-like_helical_dom_sf"/>
</dbReference>
<evidence type="ECO:0000256" key="2">
    <source>
        <dbReference type="ARBA" id="ARBA00012438"/>
    </source>
</evidence>
<dbReference type="EMBL" id="WRXO01000001">
    <property type="protein sequence ID" value="MVT39292.1"/>
    <property type="molecule type" value="Genomic_DNA"/>
</dbReference>
<dbReference type="PANTHER" id="PTHR43547:SF2">
    <property type="entry name" value="HYBRID SIGNAL TRANSDUCTION HISTIDINE KINASE C"/>
    <property type="match status" value="1"/>
</dbReference>
<keyword evidence="7" id="KW-1185">Reference proteome</keyword>
<dbReference type="Gene3D" id="1.25.40.10">
    <property type="entry name" value="Tetratricopeptide repeat domain"/>
    <property type="match status" value="1"/>
</dbReference>
<dbReference type="GO" id="GO:0000155">
    <property type="term" value="F:phosphorelay sensor kinase activity"/>
    <property type="evidence" value="ECO:0007669"/>
    <property type="project" value="InterPro"/>
</dbReference>
<accession>A0A6N8J545</accession>